<reference evidence="2" key="2">
    <citation type="submission" date="2020-07" db="EMBL/GenBank/DDBJ databases">
        <authorList>
            <person name="Vera ALvarez R."/>
            <person name="Arias-Moreno D.M."/>
            <person name="Jimenez-Jacinto V."/>
            <person name="Jimenez-Bremont J.F."/>
            <person name="Swaminathan K."/>
            <person name="Moose S.P."/>
            <person name="Guerrero-Gonzalez M.L."/>
            <person name="Marino-Ramirez L."/>
            <person name="Landsman D."/>
            <person name="Rodriguez-Kessler M."/>
            <person name="Delgado-Sanchez P."/>
        </authorList>
    </citation>
    <scope>NUCLEOTIDE SEQUENCE</scope>
    <source>
        <tissue evidence="2">Cladode</tissue>
    </source>
</reference>
<dbReference type="PANTHER" id="PTHR33702">
    <property type="entry name" value="BNAA09G40010D PROTEIN"/>
    <property type="match status" value="1"/>
</dbReference>
<feature type="region of interest" description="Disordered" evidence="1">
    <location>
        <begin position="136"/>
        <end position="156"/>
    </location>
</feature>
<proteinExistence type="predicted"/>
<dbReference type="AlphaFoldDB" id="A0A7C8Z5H6"/>
<sequence>MEGISVNVYRGFRSYWKRRRGYRRLKNAVVERDDGRPWSGQRRRPRWGLKIGRRIRLLRRIGSPRKWLLRIRDAYVKLMLNFANTGLAGGGGFGGSAYVSGLGKGEFKEYDDRVIVEIYKSIVMAQGQFLARDAPKRISSDQSDRRHHHHRVISAG</sequence>
<feature type="compositionally biased region" description="Basic residues" evidence="1">
    <location>
        <begin position="145"/>
        <end position="156"/>
    </location>
</feature>
<protein>
    <submittedName>
        <fullName evidence="2">Uncharacterized protein</fullName>
    </submittedName>
</protein>
<name>A0A7C8Z5H6_OPUST</name>
<reference evidence="2" key="1">
    <citation type="journal article" date="2013" name="J. Plant Res.">
        <title>Effect of fungi and light on seed germination of three Opuntia species from semiarid lands of central Mexico.</title>
        <authorList>
            <person name="Delgado-Sanchez P."/>
            <person name="Jimenez-Bremont J.F."/>
            <person name="Guerrero-Gonzalez Mde L."/>
            <person name="Flores J."/>
        </authorList>
    </citation>
    <scope>NUCLEOTIDE SEQUENCE</scope>
    <source>
        <tissue evidence="2">Cladode</tissue>
    </source>
</reference>
<dbReference type="EMBL" id="GISG01092830">
    <property type="protein sequence ID" value="MBA4634898.1"/>
    <property type="molecule type" value="Transcribed_RNA"/>
</dbReference>
<organism evidence="2">
    <name type="scientific">Opuntia streptacantha</name>
    <name type="common">Prickly pear cactus</name>
    <name type="synonym">Opuntia cardona</name>
    <dbReference type="NCBI Taxonomy" id="393608"/>
    <lineage>
        <taxon>Eukaryota</taxon>
        <taxon>Viridiplantae</taxon>
        <taxon>Streptophyta</taxon>
        <taxon>Embryophyta</taxon>
        <taxon>Tracheophyta</taxon>
        <taxon>Spermatophyta</taxon>
        <taxon>Magnoliopsida</taxon>
        <taxon>eudicotyledons</taxon>
        <taxon>Gunneridae</taxon>
        <taxon>Pentapetalae</taxon>
        <taxon>Caryophyllales</taxon>
        <taxon>Cactineae</taxon>
        <taxon>Cactaceae</taxon>
        <taxon>Opuntioideae</taxon>
        <taxon>Opuntia</taxon>
    </lineage>
</organism>
<accession>A0A7C8Z5H6</accession>
<dbReference type="PANTHER" id="PTHR33702:SF5">
    <property type="entry name" value="OS01G0308600 PROTEIN"/>
    <property type="match status" value="1"/>
</dbReference>
<evidence type="ECO:0000313" key="2">
    <source>
        <dbReference type="EMBL" id="MBA4634898.1"/>
    </source>
</evidence>
<evidence type="ECO:0000256" key="1">
    <source>
        <dbReference type="SAM" id="MobiDB-lite"/>
    </source>
</evidence>